<proteinExistence type="predicted"/>
<reference evidence="1 2" key="1">
    <citation type="journal article" date="2015" name="PeerJ">
        <title>First genomic representation of candidate bacterial phylum KSB3 points to enhanced environmental sensing as a trigger of wastewater bulking.</title>
        <authorList>
            <person name="Sekiguchi Y."/>
            <person name="Ohashi A."/>
            <person name="Parks D.H."/>
            <person name="Yamauchi T."/>
            <person name="Tyson G.W."/>
            <person name="Hugenholtz P."/>
        </authorList>
    </citation>
    <scope>NUCLEOTIDE SEQUENCE [LARGE SCALE GENOMIC DNA]</scope>
</reference>
<gene>
    <name evidence="1" type="ORF">U27_06338</name>
</gene>
<organism evidence="1 2">
    <name type="scientific">Vecturithrix granuli</name>
    <dbReference type="NCBI Taxonomy" id="1499967"/>
    <lineage>
        <taxon>Bacteria</taxon>
        <taxon>Candidatus Moduliflexota</taxon>
        <taxon>Candidatus Vecturitrichia</taxon>
        <taxon>Candidatus Vecturitrichales</taxon>
        <taxon>Candidatus Vecturitrichaceae</taxon>
        <taxon>Candidatus Vecturithrix</taxon>
    </lineage>
</organism>
<dbReference type="EMBL" id="DF820470">
    <property type="protein sequence ID" value="GAK59354.1"/>
    <property type="molecule type" value="Genomic_DNA"/>
</dbReference>
<name>A0A081C449_VECG1</name>
<accession>A0A081C449</accession>
<keyword evidence="2" id="KW-1185">Reference proteome</keyword>
<protein>
    <submittedName>
        <fullName evidence="1">Uncharacterized protein</fullName>
    </submittedName>
</protein>
<dbReference type="HOGENOM" id="CLU_163173_0_0_0"/>
<dbReference type="Proteomes" id="UP000030661">
    <property type="component" value="Unassembled WGS sequence"/>
</dbReference>
<dbReference type="AlphaFoldDB" id="A0A081C449"/>
<evidence type="ECO:0000313" key="1">
    <source>
        <dbReference type="EMBL" id="GAK59354.1"/>
    </source>
</evidence>
<evidence type="ECO:0000313" key="2">
    <source>
        <dbReference type="Proteomes" id="UP000030661"/>
    </source>
</evidence>
<sequence length="100" mass="11910">MFQTLPGIIPRFYLTVGIGIYNGNIRFKPFQGLFRVSTARNNSSLDALGYRFKPFQGLFRVSTFPLRRLHRRRMIRFKPFQGLFRVSTDKLRFHADRLLR</sequence>